<feature type="region of interest" description="Disordered" evidence="4">
    <location>
        <begin position="104"/>
        <end position="152"/>
    </location>
</feature>
<comment type="similarity">
    <text evidence="1">Belongs to the acetyltransferase family. GNAT subfamily.</text>
</comment>
<sequence length="280" mass="32183">MKINENTAVYTPKILLVPYSKHHVPRYHEWMQNEDLRKATASELLTLDEEYSMQRSWREDTDKLTFIACLPPAFAPNASLKAQEHDGPDRMIGDVNLFLRDYEDEDEEGEGKDEEMDTEDINEGQADADEDMDDDTEPETDDDIEILDDTNDTPKTLIGELELMIASPTHRGQHLGLNVLLTFLYYTFTNLLPLLSEYSPSSPSTSLQYLRVKIDKDNTPSIKLFEKVGFVRTKREPNYFGEVELRLGFEGKDDEEMAEWVRKMLEGVSGVKEPNTLVYT</sequence>
<dbReference type="PANTHER" id="PTHR13256">
    <property type="entry name" value="N-ACETYLTRANSFERASE 9"/>
    <property type="match status" value="1"/>
</dbReference>
<reference evidence="6" key="1">
    <citation type="journal article" date="2020" name="Stud. Mycol.">
        <title>101 Dothideomycetes genomes: a test case for predicting lifestyles and emergence of pathogens.</title>
        <authorList>
            <person name="Haridas S."/>
            <person name="Albert R."/>
            <person name="Binder M."/>
            <person name="Bloem J."/>
            <person name="Labutti K."/>
            <person name="Salamov A."/>
            <person name="Andreopoulos B."/>
            <person name="Baker S."/>
            <person name="Barry K."/>
            <person name="Bills G."/>
            <person name="Bluhm B."/>
            <person name="Cannon C."/>
            <person name="Castanera R."/>
            <person name="Culley D."/>
            <person name="Daum C."/>
            <person name="Ezra D."/>
            <person name="Gonzalez J."/>
            <person name="Henrissat B."/>
            <person name="Kuo A."/>
            <person name="Liang C."/>
            <person name="Lipzen A."/>
            <person name="Lutzoni F."/>
            <person name="Magnuson J."/>
            <person name="Mondo S."/>
            <person name="Nolan M."/>
            <person name="Ohm R."/>
            <person name="Pangilinan J."/>
            <person name="Park H.-J."/>
            <person name="Ramirez L."/>
            <person name="Alfaro M."/>
            <person name="Sun H."/>
            <person name="Tritt A."/>
            <person name="Yoshinaga Y."/>
            <person name="Zwiers L.-H."/>
            <person name="Turgeon B."/>
            <person name="Goodwin S."/>
            <person name="Spatafora J."/>
            <person name="Crous P."/>
            <person name="Grigoriev I."/>
        </authorList>
    </citation>
    <scope>NUCLEOTIDE SEQUENCE</scope>
    <source>
        <strain evidence="6">CBS 113979</strain>
    </source>
</reference>
<evidence type="ECO:0000256" key="2">
    <source>
        <dbReference type="ARBA" id="ARBA00022679"/>
    </source>
</evidence>
<dbReference type="Gene3D" id="3.40.630.30">
    <property type="match status" value="1"/>
</dbReference>
<dbReference type="InterPro" id="IPR039135">
    <property type="entry name" value="NAT9-like"/>
</dbReference>
<organism evidence="6 7">
    <name type="scientific">Aulographum hederae CBS 113979</name>
    <dbReference type="NCBI Taxonomy" id="1176131"/>
    <lineage>
        <taxon>Eukaryota</taxon>
        <taxon>Fungi</taxon>
        <taxon>Dikarya</taxon>
        <taxon>Ascomycota</taxon>
        <taxon>Pezizomycotina</taxon>
        <taxon>Dothideomycetes</taxon>
        <taxon>Pleosporomycetidae</taxon>
        <taxon>Aulographales</taxon>
        <taxon>Aulographaceae</taxon>
    </lineage>
</organism>
<protein>
    <recommendedName>
        <fullName evidence="5">N-acetyltransferase domain-containing protein</fullName>
    </recommendedName>
</protein>
<keyword evidence="2" id="KW-0808">Transferase</keyword>
<dbReference type="Proteomes" id="UP000800041">
    <property type="component" value="Unassembled WGS sequence"/>
</dbReference>
<dbReference type="OrthoDB" id="5043642at2759"/>
<name>A0A6G1H3X6_9PEZI</name>
<evidence type="ECO:0000256" key="3">
    <source>
        <dbReference type="ARBA" id="ARBA00023315"/>
    </source>
</evidence>
<evidence type="ECO:0000256" key="1">
    <source>
        <dbReference type="ARBA" id="ARBA00009342"/>
    </source>
</evidence>
<dbReference type="AlphaFoldDB" id="A0A6G1H3X6"/>
<evidence type="ECO:0000313" key="6">
    <source>
        <dbReference type="EMBL" id="KAF1987709.1"/>
    </source>
</evidence>
<feature type="domain" description="N-acetyltransferase" evidence="5">
    <location>
        <begin position="154"/>
        <end position="231"/>
    </location>
</feature>
<feature type="compositionally biased region" description="Acidic residues" evidence="4">
    <location>
        <begin position="104"/>
        <end position="151"/>
    </location>
</feature>
<accession>A0A6G1H3X6</accession>
<gene>
    <name evidence="6" type="ORF">K402DRAFT_411964</name>
</gene>
<dbReference type="SUPFAM" id="SSF55729">
    <property type="entry name" value="Acyl-CoA N-acyltransferases (Nat)"/>
    <property type="match status" value="1"/>
</dbReference>
<dbReference type="PANTHER" id="PTHR13256:SF16">
    <property type="entry name" value="ALPHA_BETA-TUBULIN-N-ACETYLTRANSFERASE 9"/>
    <property type="match status" value="1"/>
</dbReference>
<dbReference type="GO" id="GO:0008080">
    <property type="term" value="F:N-acetyltransferase activity"/>
    <property type="evidence" value="ECO:0007669"/>
    <property type="project" value="InterPro"/>
</dbReference>
<dbReference type="InterPro" id="IPR000182">
    <property type="entry name" value="GNAT_dom"/>
</dbReference>
<evidence type="ECO:0000256" key="4">
    <source>
        <dbReference type="SAM" id="MobiDB-lite"/>
    </source>
</evidence>
<evidence type="ECO:0000259" key="5">
    <source>
        <dbReference type="Pfam" id="PF13302"/>
    </source>
</evidence>
<keyword evidence="7" id="KW-1185">Reference proteome</keyword>
<evidence type="ECO:0000313" key="7">
    <source>
        <dbReference type="Proteomes" id="UP000800041"/>
    </source>
</evidence>
<dbReference type="Pfam" id="PF13302">
    <property type="entry name" value="Acetyltransf_3"/>
    <property type="match status" value="1"/>
</dbReference>
<keyword evidence="3" id="KW-0012">Acyltransferase</keyword>
<dbReference type="InterPro" id="IPR016181">
    <property type="entry name" value="Acyl_CoA_acyltransferase"/>
</dbReference>
<dbReference type="EMBL" id="ML977151">
    <property type="protein sequence ID" value="KAF1987709.1"/>
    <property type="molecule type" value="Genomic_DNA"/>
</dbReference>
<proteinExistence type="inferred from homology"/>